<dbReference type="InterPro" id="IPR031471">
    <property type="entry name" value="BptA"/>
</dbReference>
<dbReference type="GeneID" id="71843795"/>
<dbReference type="EMBL" id="CP014350">
    <property type="protein sequence ID" value="ANA43755.1"/>
    <property type="molecule type" value="Genomic_DNA"/>
</dbReference>
<keyword evidence="6" id="KW-1185">Reference proteome</keyword>
<dbReference type="Proteomes" id="UP000078430">
    <property type="component" value="Plasmid megaplasmid"/>
</dbReference>
<evidence type="ECO:0000256" key="1">
    <source>
        <dbReference type="ARBA" id="ARBA00010700"/>
    </source>
</evidence>
<keyword evidence="3" id="KW-0843">Virulence</keyword>
<comment type="similarity">
    <text evidence="1">Belongs to the BptA family.</text>
</comment>
<dbReference type="RefSeq" id="WP_020732445.1">
    <property type="nucleotide sequence ID" value="NZ_CP014350.1"/>
</dbReference>
<sequence length="199" mass="23586">MFTQVIVRMLMYVQFYVLGVFLLGAKIEPSCENKYFCYRRYSREFNFGSIRSISFVEMDLLKSRREELKTMRNEEYRKAIEEGYPDYSLSFEIVGEPRAVNFKSVIFDGVEAEVSIFNLYEPSAQLASIKDFQMGAPDVNPKFLNLIFPIPVRNTFTIHLRKRLIDKLKAKDRLKITLITHYDKEFVVETDNFIKEYEF</sequence>
<accession>A0ABN4NX63</accession>
<organism evidence="5 6">
    <name type="scientific">Borrelia hermsii HS1</name>
    <dbReference type="NCBI Taxonomy" id="1867252"/>
    <lineage>
        <taxon>Bacteria</taxon>
        <taxon>Pseudomonadati</taxon>
        <taxon>Spirochaetota</taxon>
        <taxon>Spirochaetia</taxon>
        <taxon>Spirochaetales</taxon>
        <taxon>Borreliaceae</taxon>
        <taxon>Borrelia</taxon>
    </lineage>
</organism>
<keyword evidence="5" id="KW-0614">Plasmid</keyword>
<protein>
    <recommendedName>
        <fullName evidence="2">Protein BptA</fullName>
    </recommendedName>
    <alternativeName>
        <fullName evidence="4">Borrelial persistence in ticks protein A</fullName>
    </alternativeName>
</protein>
<dbReference type="Pfam" id="PF17044">
    <property type="entry name" value="BPTA"/>
    <property type="match status" value="1"/>
</dbReference>
<evidence type="ECO:0000256" key="4">
    <source>
        <dbReference type="ARBA" id="ARBA00031297"/>
    </source>
</evidence>
<reference evidence="5 6" key="1">
    <citation type="journal article" date="2013" name="J. Bacteriol.">
        <title>Large linear plasmids of Borrelia species that cause relapsing fever.</title>
        <authorList>
            <person name="Miller S.C."/>
            <person name="Porcella S.F."/>
            <person name="Raffel S.J."/>
            <person name="Schwan T.G."/>
            <person name="Barbour A.G."/>
        </authorList>
    </citation>
    <scope>NUCLEOTIDE SEQUENCE [LARGE SCALE GENOMIC DNA]</scope>
    <source>
        <strain evidence="5 6">HS1</strain>
    </source>
</reference>
<reference evidence="5 6" key="2">
    <citation type="journal article" date="2016" name="Genome Announc.">
        <title>Chromosome and Plasmids of the Tick-Borne Relapsing Fever Agent Borrelia hermsii.</title>
        <authorList>
            <person name="Barbour A.G."/>
        </authorList>
    </citation>
    <scope>NUCLEOTIDE SEQUENCE [LARGE SCALE GENOMIC DNA]</scope>
    <source>
        <strain evidence="5 6">HS1</strain>
    </source>
</reference>
<proteinExistence type="inferred from homology"/>
<evidence type="ECO:0000313" key="5">
    <source>
        <dbReference type="EMBL" id="ANA43755.1"/>
    </source>
</evidence>
<evidence type="ECO:0000256" key="3">
    <source>
        <dbReference type="ARBA" id="ARBA00023026"/>
    </source>
</evidence>
<evidence type="ECO:0000313" key="6">
    <source>
        <dbReference type="Proteomes" id="UP000078430"/>
    </source>
</evidence>
<geneLocation type="plasmid" evidence="5 6">
    <name>megaplasmid</name>
</geneLocation>
<name>A0ABN4NX63_BORHE</name>
<evidence type="ECO:0000256" key="2">
    <source>
        <dbReference type="ARBA" id="ARBA00018692"/>
    </source>
</evidence>
<gene>
    <name evidence="5" type="ORF">AXX13_A0570</name>
</gene>